<keyword evidence="2" id="KW-1185">Reference proteome</keyword>
<protein>
    <submittedName>
        <fullName evidence="1">Uncharacterized protein</fullName>
    </submittedName>
</protein>
<dbReference type="EMBL" id="KV419433">
    <property type="protein sequence ID" value="KZS88766.1"/>
    <property type="molecule type" value="Genomic_DNA"/>
</dbReference>
<dbReference type="OrthoDB" id="2527908at2759"/>
<dbReference type="AlphaFoldDB" id="A0A164PIL4"/>
<gene>
    <name evidence="1" type="ORF">SISNIDRAFT_401320</name>
</gene>
<feature type="non-terminal residue" evidence="1">
    <location>
        <position position="117"/>
    </location>
</feature>
<evidence type="ECO:0000313" key="2">
    <source>
        <dbReference type="Proteomes" id="UP000076722"/>
    </source>
</evidence>
<reference evidence="1 2" key="1">
    <citation type="journal article" date="2016" name="Mol. Biol. Evol.">
        <title>Comparative Genomics of Early-Diverging Mushroom-Forming Fungi Provides Insights into the Origins of Lignocellulose Decay Capabilities.</title>
        <authorList>
            <person name="Nagy L.G."/>
            <person name="Riley R."/>
            <person name="Tritt A."/>
            <person name="Adam C."/>
            <person name="Daum C."/>
            <person name="Floudas D."/>
            <person name="Sun H."/>
            <person name="Yadav J.S."/>
            <person name="Pangilinan J."/>
            <person name="Larsson K.H."/>
            <person name="Matsuura K."/>
            <person name="Barry K."/>
            <person name="Labutti K."/>
            <person name="Kuo R."/>
            <person name="Ohm R.A."/>
            <person name="Bhattacharya S.S."/>
            <person name="Shirouzu T."/>
            <person name="Yoshinaga Y."/>
            <person name="Martin F.M."/>
            <person name="Grigoriev I.V."/>
            <person name="Hibbett D.S."/>
        </authorList>
    </citation>
    <scope>NUCLEOTIDE SEQUENCE [LARGE SCALE GENOMIC DNA]</scope>
    <source>
        <strain evidence="1 2">HHB9708</strain>
    </source>
</reference>
<organism evidence="1 2">
    <name type="scientific">Sistotremastrum niveocremeum HHB9708</name>
    <dbReference type="NCBI Taxonomy" id="1314777"/>
    <lineage>
        <taxon>Eukaryota</taxon>
        <taxon>Fungi</taxon>
        <taxon>Dikarya</taxon>
        <taxon>Basidiomycota</taxon>
        <taxon>Agaricomycotina</taxon>
        <taxon>Agaricomycetes</taxon>
        <taxon>Sistotremastrales</taxon>
        <taxon>Sistotremastraceae</taxon>
        <taxon>Sertulicium</taxon>
        <taxon>Sertulicium niveocremeum</taxon>
    </lineage>
</organism>
<evidence type="ECO:0000313" key="1">
    <source>
        <dbReference type="EMBL" id="KZS88766.1"/>
    </source>
</evidence>
<sequence>PPYYMLAYEVSGIATVSNIGSDSDELSWTIKHASVGGATNCHSSTETTPITLAIEPPNLTVLQSCGPLVLDIDGGTAPYTVSLVATNSPTVKNATLLDTENRYTWINQSPGTDLIGM</sequence>
<accession>A0A164PIL4</accession>
<dbReference type="Proteomes" id="UP000076722">
    <property type="component" value="Unassembled WGS sequence"/>
</dbReference>
<feature type="non-terminal residue" evidence="1">
    <location>
        <position position="1"/>
    </location>
</feature>
<name>A0A164PIL4_9AGAM</name>
<proteinExistence type="predicted"/>